<proteinExistence type="predicted"/>
<gene>
    <name evidence="1" type="ORF">HJG40_14635</name>
</gene>
<accession>A0ABS5ZTL9</accession>
<name>A0ABS5ZTL9_9PROT</name>
<dbReference type="Proteomes" id="UP001197028">
    <property type="component" value="Unassembled WGS sequence"/>
</dbReference>
<sequence length="72" mass="8275">MYKTRMDSVEQAFIHPETGSVLHALGEITATLRYFQVFGDPQDLDECICSLITLEAQLQQFVQKTHKPQLKH</sequence>
<protein>
    <submittedName>
        <fullName evidence="1">Uncharacterized protein</fullName>
    </submittedName>
</protein>
<organism evidence="1 2">
    <name type="scientific">Acidithiobacillus concretivorus</name>
    <dbReference type="NCBI Taxonomy" id="3063952"/>
    <lineage>
        <taxon>Bacteria</taxon>
        <taxon>Pseudomonadati</taxon>
        <taxon>Pseudomonadota</taxon>
        <taxon>Acidithiobacillia</taxon>
        <taxon>Acidithiobacillales</taxon>
        <taxon>Acidithiobacillaceae</taxon>
        <taxon>Acidithiobacillus</taxon>
    </lineage>
</organism>
<reference evidence="1 2" key="1">
    <citation type="journal article" date="2021" name="ISME J.">
        <title>Genomic evolution of the class Acidithiobacillia: deep-branching Proteobacteria living in extreme acidic conditions.</title>
        <authorList>
            <person name="Moya-Beltran A."/>
            <person name="Beard S."/>
            <person name="Rojas-Villalobos C."/>
            <person name="Issotta F."/>
            <person name="Gallardo Y."/>
            <person name="Ulloa R."/>
            <person name="Giaveno A."/>
            <person name="Degli Esposti M."/>
            <person name="Johnson D.B."/>
            <person name="Quatrini R."/>
        </authorList>
    </citation>
    <scope>NUCLEOTIDE SEQUENCE [LARGE SCALE GENOMIC DNA]</scope>
    <source>
        <strain evidence="1 2">ATCC 19703</strain>
    </source>
</reference>
<dbReference type="RefSeq" id="WP_215864851.1">
    <property type="nucleotide sequence ID" value="NZ_JABELD010000167.1"/>
</dbReference>
<keyword evidence="2" id="KW-1185">Reference proteome</keyword>
<comment type="caution">
    <text evidence="1">The sequence shown here is derived from an EMBL/GenBank/DDBJ whole genome shotgun (WGS) entry which is preliminary data.</text>
</comment>
<evidence type="ECO:0000313" key="1">
    <source>
        <dbReference type="EMBL" id="MBU2739988.1"/>
    </source>
</evidence>
<dbReference type="EMBL" id="JABELD010000167">
    <property type="protein sequence ID" value="MBU2739988.1"/>
    <property type="molecule type" value="Genomic_DNA"/>
</dbReference>
<evidence type="ECO:0000313" key="2">
    <source>
        <dbReference type="Proteomes" id="UP001197028"/>
    </source>
</evidence>